<dbReference type="GO" id="GO:0015074">
    <property type="term" value="P:DNA integration"/>
    <property type="evidence" value="ECO:0007669"/>
    <property type="project" value="InterPro"/>
</dbReference>
<dbReference type="EMBL" id="CM017635">
    <property type="protein sequence ID" value="TYH33778.1"/>
    <property type="molecule type" value="Genomic_DNA"/>
</dbReference>
<dbReference type="InterPro" id="IPR036397">
    <property type="entry name" value="RNaseH_sf"/>
</dbReference>
<gene>
    <name evidence="2" type="ORF">ES332_D13G082300v1</name>
</gene>
<dbReference type="PROSITE" id="PS50994">
    <property type="entry name" value="INTEGRASE"/>
    <property type="match status" value="1"/>
</dbReference>
<name>A0A5D2HUG1_GOSTO</name>
<dbReference type="PANTHER" id="PTHR42648">
    <property type="entry name" value="TRANSPOSASE, PUTATIVE-RELATED"/>
    <property type="match status" value="1"/>
</dbReference>
<dbReference type="PANTHER" id="PTHR42648:SF26">
    <property type="entry name" value="INTEGRASE CATALYTIC DOMAIN-CONTAINING PROTEIN"/>
    <property type="match status" value="1"/>
</dbReference>
<dbReference type="InterPro" id="IPR001584">
    <property type="entry name" value="Integrase_cat-core"/>
</dbReference>
<organism evidence="2 3">
    <name type="scientific">Gossypium tomentosum</name>
    <name type="common">Hawaiian cotton</name>
    <name type="synonym">Gossypium sandvicense</name>
    <dbReference type="NCBI Taxonomy" id="34277"/>
    <lineage>
        <taxon>Eukaryota</taxon>
        <taxon>Viridiplantae</taxon>
        <taxon>Streptophyta</taxon>
        <taxon>Embryophyta</taxon>
        <taxon>Tracheophyta</taxon>
        <taxon>Spermatophyta</taxon>
        <taxon>Magnoliopsida</taxon>
        <taxon>eudicotyledons</taxon>
        <taxon>Gunneridae</taxon>
        <taxon>Pentapetalae</taxon>
        <taxon>rosids</taxon>
        <taxon>malvids</taxon>
        <taxon>Malvales</taxon>
        <taxon>Malvaceae</taxon>
        <taxon>Malvoideae</taxon>
        <taxon>Gossypium</taxon>
    </lineage>
</organism>
<keyword evidence="3" id="KW-1185">Reference proteome</keyword>
<dbReference type="SUPFAM" id="SSF53098">
    <property type="entry name" value="Ribonuclease H-like"/>
    <property type="match status" value="1"/>
</dbReference>
<dbReference type="InterPro" id="IPR012337">
    <property type="entry name" value="RNaseH-like_sf"/>
</dbReference>
<dbReference type="GO" id="GO:0003676">
    <property type="term" value="F:nucleic acid binding"/>
    <property type="evidence" value="ECO:0007669"/>
    <property type="project" value="InterPro"/>
</dbReference>
<feature type="domain" description="Integrase catalytic" evidence="1">
    <location>
        <begin position="1"/>
        <end position="90"/>
    </location>
</feature>
<dbReference type="Proteomes" id="UP000322667">
    <property type="component" value="Chromosome D13"/>
</dbReference>
<dbReference type="AlphaFoldDB" id="A0A5D2HUG1"/>
<dbReference type="Gene3D" id="3.30.420.10">
    <property type="entry name" value="Ribonuclease H-like superfamily/Ribonuclease H"/>
    <property type="match status" value="1"/>
</dbReference>
<evidence type="ECO:0000259" key="1">
    <source>
        <dbReference type="PROSITE" id="PS50994"/>
    </source>
</evidence>
<reference evidence="2 3" key="1">
    <citation type="submission" date="2019-07" db="EMBL/GenBank/DDBJ databases">
        <title>WGS assembly of Gossypium tomentosum.</title>
        <authorList>
            <person name="Chen Z.J."/>
            <person name="Sreedasyam A."/>
            <person name="Ando A."/>
            <person name="Song Q."/>
            <person name="De L."/>
            <person name="Hulse-Kemp A."/>
            <person name="Ding M."/>
            <person name="Ye W."/>
            <person name="Kirkbride R."/>
            <person name="Jenkins J."/>
            <person name="Plott C."/>
            <person name="Lovell J."/>
            <person name="Lin Y.-M."/>
            <person name="Vaughn R."/>
            <person name="Liu B."/>
            <person name="Li W."/>
            <person name="Simpson S."/>
            <person name="Scheffler B."/>
            <person name="Saski C."/>
            <person name="Grover C."/>
            <person name="Hu G."/>
            <person name="Conover J."/>
            <person name="Carlson J."/>
            <person name="Shu S."/>
            <person name="Boston L."/>
            <person name="Williams M."/>
            <person name="Peterson D."/>
            <person name="Mcgee K."/>
            <person name="Jones D."/>
            <person name="Wendel J."/>
            <person name="Stelly D."/>
            <person name="Grimwood J."/>
            <person name="Schmutz J."/>
        </authorList>
    </citation>
    <scope>NUCLEOTIDE SEQUENCE [LARGE SCALE GENOMIC DNA]</scope>
    <source>
        <strain evidence="2">7179.01</strain>
    </source>
</reference>
<evidence type="ECO:0000313" key="3">
    <source>
        <dbReference type="Proteomes" id="UP000322667"/>
    </source>
</evidence>
<accession>A0A5D2HUG1</accession>
<sequence length="117" mass="13618">MGGEFQSLSNTFSQLRIQHRITCPYTLEQNGVAERRHRHVVDMGLTLLARASMPLVHWSSSFSHTIHLINKLPTHVLQHQTPYEKLFNAQPDYSQLKVFGSACFPYLRPFQQHKLKF</sequence>
<protein>
    <recommendedName>
        <fullName evidence="1">Integrase catalytic domain-containing protein</fullName>
    </recommendedName>
</protein>
<proteinExistence type="predicted"/>
<dbReference type="InterPro" id="IPR039537">
    <property type="entry name" value="Retrotran_Ty1/copia-like"/>
</dbReference>
<evidence type="ECO:0000313" key="2">
    <source>
        <dbReference type="EMBL" id="TYH33778.1"/>
    </source>
</evidence>